<proteinExistence type="predicted"/>
<keyword evidence="3 6" id="KW-0378">Hydrolase</keyword>
<dbReference type="GO" id="GO:0016787">
    <property type="term" value="F:hydrolase activity"/>
    <property type="evidence" value="ECO:0007669"/>
    <property type="project" value="UniProtKB-KW"/>
</dbReference>
<feature type="region of interest" description="Disordered" evidence="5">
    <location>
        <begin position="1"/>
        <end position="35"/>
    </location>
</feature>
<keyword evidence="2" id="KW-0732">Signal</keyword>
<reference evidence="6 7" key="1">
    <citation type="submission" date="2021-04" db="EMBL/GenBank/DDBJ databases">
        <title>Whole-genome sequencing of Saccharopolyspora endophytica KCTC 19397.</title>
        <authorList>
            <person name="Ay H."/>
            <person name="Saygin H."/>
            <person name="Sahin N."/>
        </authorList>
    </citation>
    <scope>NUCLEOTIDE SEQUENCE [LARGE SCALE GENOMIC DNA]</scope>
    <source>
        <strain evidence="6 7">KCTC 19397</strain>
    </source>
</reference>
<evidence type="ECO:0000256" key="3">
    <source>
        <dbReference type="ARBA" id="ARBA00022801"/>
    </source>
</evidence>
<accession>A0ABS5DF73</accession>
<gene>
    <name evidence="6" type="ORF">KBO27_13300</name>
</gene>
<sequence>MTAAITSPITGAVGGSDGTVQTRGGHPASRSQWKSGFRFPLRSDRYANAGAPALAAAWDSLTALEQWVEAGRPPVNPTVADLNHARTRPLCEHPSRPRYVAGNPDDAASVTCASAQQPAA</sequence>
<evidence type="ECO:0000256" key="2">
    <source>
        <dbReference type="ARBA" id="ARBA00022729"/>
    </source>
</evidence>
<evidence type="ECO:0000256" key="4">
    <source>
        <dbReference type="ARBA" id="ARBA00023157"/>
    </source>
</evidence>
<feature type="region of interest" description="Disordered" evidence="5">
    <location>
        <begin position="89"/>
        <end position="120"/>
    </location>
</feature>
<organism evidence="6 7">
    <name type="scientific">Saccharopolyspora endophytica</name>
    <dbReference type="NCBI Taxonomy" id="543886"/>
    <lineage>
        <taxon>Bacteria</taxon>
        <taxon>Bacillati</taxon>
        <taxon>Actinomycetota</taxon>
        <taxon>Actinomycetes</taxon>
        <taxon>Pseudonocardiales</taxon>
        <taxon>Pseudonocardiaceae</taxon>
        <taxon>Saccharopolyspora</taxon>
    </lineage>
</organism>
<evidence type="ECO:0000313" key="7">
    <source>
        <dbReference type="Proteomes" id="UP000674084"/>
    </source>
</evidence>
<evidence type="ECO:0000256" key="5">
    <source>
        <dbReference type="SAM" id="MobiDB-lite"/>
    </source>
</evidence>
<dbReference type="EMBL" id="JAGPXE010000004">
    <property type="protein sequence ID" value="MBQ0924926.1"/>
    <property type="molecule type" value="Genomic_DNA"/>
</dbReference>
<dbReference type="InterPro" id="IPR011118">
    <property type="entry name" value="Tannase/feruloyl_esterase"/>
</dbReference>
<keyword evidence="1" id="KW-0719">Serine esterase</keyword>
<evidence type="ECO:0000256" key="1">
    <source>
        <dbReference type="ARBA" id="ARBA00022487"/>
    </source>
</evidence>
<comment type="caution">
    <text evidence="6">The sequence shown here is derived from an EMBL/GenBank/DDBJ whole genome shotgun (WGS) entry which is preliminary data.</text>
</comment>
<keyword evidence="4" id="KW-1015">Disulfide bond</keyword>
<keyword evidence="7" id="KW-1185">Reference proteome</keyword>
<dbReference type="Pfam" id="PF07519">
    <property type="entry name" value="Tannase"/>
    <property type="match status" value="1"/>
</dbReference>
<dbReference type="Proteomes" id="UP000674084">
    <property type="component" value="Unassembled WGS sequence"/>
</dbReference>
<evidence type="ECO:0000313" key="6">
    <source>
        <dbReference type="EMBL" id="MBQ0924926.1"/>
    </source>
</evidence>
<protein>
    <submittedName>
        <fullName evidence="6">Tannase/feruloyl esterase family alpha/beta hydrolase</fullName>
    </submittedName>
</protein>
<name>A0ABS5DF73_9PSEU</name>
<feature type="compositionally biased region" description="Polar residues" evidence="5">
    <location>
        <begin position="111"/>
        <end position="120"/>
    </location>
</feature>